<keyword evidence="4 7" id="KW-0256">Endoplasmic reticulum</keyword>
<feature type="compositionally biased region" description="Low complexity" evidence="8">
    <location>
        <begin position="221"/>
        <end position="238"/>
    </location>
</feature>
<accession>A0A0M8MTZ3</accession>
<dbReference type="InterPro" id="IPR035952">
    <property type="entry name" value="Rhomboid-like_sf"/>
</dbReference>
<dbReference type="AlphaFoldDB" id="A0A0M8MTZ3"/>
<dbReference type="InterPro" id="IPR007599">
    <property type="entry name" value="DER1"/>
</dbReference>
<dbReference type="GO" id="GO:0005789">
    <property type="term" value="C:endoplasmic reticulum membrane"/>
    <property type="evidence" value="ECO:0007669"/>
    <property type="project" value="UniProtKB-SubCell"/>
</dbReference>
<dbReference type="PANTHER" id="PTHR11009">
    <property type="entry name" value="DER1-LIKE PROTEIN, DERLIN"/>
    <property type="match status" value="1"/>
</dbReference>
<evidence type="ECO:0000256" key="7">
    <source>
        <dbReference type="RuleBase" id="RU363059"/>
    </source>
</evidence>
<dbReference type="Gene3D" id="1.20.1540.10">
    <property type="entry name" value="Rhomboid-like"/>
    <property type="match status" value="1"/>
</dbReference>
<organism evidence="9 10">
    <name type="scientific">Escovopsis weberi</name>
    <dbReference type="NCBI Taxonomy" id="150374"/>
    <lineage>
        <taxon>Eukaryota</taxon>
        <taxon>Fungi</taxon>
        <taxon>Dikarya</taxon>
        <taxon>Ascomycota</taxon>
        <taxon>Pezizomycotina</taxon>
        <taxon>Sordariomycetes</taxon>
        <taxon>Hypocreomycetidae</taxon>
        <taxon>Hypocreales</taxon>
        <taxon>Hypocreaceae</taxon>
        <taxon>Escovopsis</taxon>
    </lineage>
</organism>
<feature type="transmembrane region" description="Helical" evidence="7">
    <location>
        <begin position="93"/>
        <end position="111"/>
    </location>
</feature>
<comment type="caution">
    <text evidence="9">The sequence shown here is derived from an EMBL/GenBank/DDBJ whole genome shotgun (WGS) entry which is preliminary data.</text>
</comment>
<evidence type="ECO:0000256" key="5">
    <source>
        <dbReference type="ARBA" id="ARBA00022989"/>
    </source>
</evidence>
<evidence type="ECO:0000256" key="3">
    <source>
        <dbReference type="ARBA" id="ARBA00022692"/>
    </source>
</evidence>
<evidence type="ECO:0000313" key="9">
    <source>
        <dbReference type="EMBL" id="KOS19346.1"/>
    </source>
</evidence>
<gene>
    <name evidence="9" type="ORF">ESCO_000420</name>
</gene>
<name>A0A0M8MTZ3_ESCWE</name>
<evidence type="ECO:0000256" key="4">
    <source>
        <dbReference type="ARBA" id="ARBA00022824"/>
    </source>
</evidence>
<dbReference type="Proteomes" id="UP000053831">
    <property type="component" value="Unassembled WGS sequence"/>
</dbReference>
<comment type="similarity">
    <text evidence="2 7">Belongs to the derlin family.</text>
</comment>
<keyword evidence="6 7" id="KW-0472">Membrane</keyword>
<dbReference type="OrthoDB" id="19102at2759"/>
<evidence type="ECO:0000256" key="2">
    <source>
        <dbReference type="ARBA" id="ARBA00008917"/>
    </source>
</evidence>
<keyword evidence="3 7" id="KW-0812">Transmembrane</keyword>
<proteinExistence type="inferred from homology"/>
<dbReference type="SUPFAM" id="SSF144091">
    <property type="entry name" value="Rhomboid-like"/>
    <property type="match status" value="1"/>
</dbReference>
<comment type="subcellular location">
    <subcellularLocation>
        <location evidence="1 7">Endoplasmic reticulum membrane</location>
        <topology evidence="1 7">Multi-pass membrane protein</topology>
    </subcellularLocation>
</comment>
<feature type="region of interest" description="Disordered" evidence="8">
    <location>
        <begin position="221"/>
        <end position="259"/>
    </location>
</feature>
<evidence type="ECO:0000256" key="8">
    <source>
        <dbReference type="SAM" id="MobiDB-lite"/>
    </source>
</evidence>
<evidence type="ECO:0000313" key="10">
    <source>
        <dbReference type="Proteomes" id="UP000053831"/>
    </source>
</evidence>
<dbReference type="Pfam" id="PF04511">
    <property type="entry name" value="DER1"/>
    <property type="match status" value="1"/>
</dbReference>
<dbReference type="GO" id="GO:0006950">
    <property type="term" value="P:response to stress"/>
    <property type="evidence" value="ECO:0007669"/>
    <property type="project" value="UniProtKB-ARBA"/>
</dbReference>
<evidence type="ECO:0000256" key="1">
    <source>
        <dbReference type="ARBA" id="ARBA00004477"/>
    </source>
</evidence>
<keyword evidence="10" id="KW-1185">Reference proteome</keyword>
<feature type="transmembrane region" description="Helical" evidence="7">
    <location>
        <begin position="156"/>
        <end position="176"/>
    </location>
</feature>
<sequence length="259" mass="28792">MADDIMRKYWDTPPVARTIATAAFVCSVCVHFGFLSGYYFLYDPYFLKMMPPQVWRFVTCFLITGPGLSILFDTYFLYSFLSQLEKSHPRLAVQPDLIWYLVFITGTIQVLSHLSGFVYPQLLSALIVALCYTATQEQRGARTNYMFFDIPTQTMPFAMMAVSLFMGGLGLVIHQLHGLVAAHLFLFLSKIWPDICGGRNIVSAPAFVSGLVDKLGGAAARRPPAQAQSQSQSQSQSSGRNTGVLPDSWRTRGPGHRLG</sequence>
<protein>
    <recommendedName>
        <fullName evidence="7">Derlin</fullName>
    </recommendedName>
</protein>
<evidence type="ECO:0000256" key="6">
    <source>
        <dbReference type="ARBA" id="ARBA00023136"/>
    </source>
</evidence>
<keyword evidence="5 7" id="KW-1133">Transmembrane helix</keyword>
<comment type="function">
    <text evidence="7">May be involved in the degradation of misfolded endoplasmic reticulum (ER) luminal proteins.</text>
</comment>
<dbReference type="EMBL" id="LGSR01000020">
    <property type="protein sequence ID" value="KOS19346.1"/>
    <property type="molecule type" value="Genomic_DNA"/>
</dbReference>
<feature type="transmembrane region" description="Helical" evidence="7">
    <location>
        <begin position="21"/>
        <end position="42"/>
    </location>
</feature>
<dbReference type="STRING" id="150374.A0A0M8MTZ3"/>
<feature type="transmembrane region" description="Helical" evidence="7">
    <location>
        <begin position="54"/>
        <end position="81"/>
    </location>
</feature>
<reference evidence="9 10" key="1">
    <citation type="submission" date="2015-07" db="EMBL/GenBank/DDBJ databases">
        <title>The genome of the fungus Escovopsis weberi, a specialized disease agent of ant agriculture.</title>
        <authorList>
            <person name="de Man T.J."/>
            <person name="Stajich J.E."/>
            <person name="Kubicek C.P."/>
            <person name="Chenthamara K."/>
            <person name="Atanasova L."/>
            <person name="Druzhinina I.S."/>
            <person name="Birnbaum S."/>
            <person name="Barribeau S.M."/>
            <person name="Teiling C."/>
            <person name="Suen G."/>
            <person name="Currie C."/>
            <person name="Gerardo N.M."/>
        </authorList>
    </citation>
    <scope>NUCLEOTIDE SEQUENCE [LARGE SCALE GENOMIC DNA]</scope>
</reference>